<keyword evidence="4" id="KW-0456">Lyase</keyword>
<evidence type="ECO:0000256" key="4">
    <source>
        <dbReference type="ARBA" id="ARBA00023239"/>
    </source>
</evidence>
<sequence>YKLAQEMPGITVVGVDLHIGSQLTDLEPFEEAFVRLAGLIKTLREDGHNISQIDLGGGLGVRYSNEQPPTISSYAALVDKVFGTLGCQLIFEPGRALVADAGILLSRVIEVKESTPHRFVVIDAAMNDLLRPALYEAWHRIDPVREAPAEAAREIVDIVGPVCESGDILGRARPMSFLASGDLVAIRTVGAYGAAMSSNYNTRPPAAEVMVFGNQTAAVRPRIGLDDLIGQDELPQWLLKSTSVRDGHSAR</sequence>
<feature type="non-terminal residue" evidence="7">
    <location>
        <position position="1"/>
    </location>
</feature>
<dbReference type="Gene3D" id="2.40.37.10">
    <property type="entry name" value="Lyase, Ornithine Decarboxylase, Chain A, domain 1"/>
    <property type="match status" value="1"/>
</dbReference>
<evidence type="ECO:0000259" key="6">
    <source>
        <dbReference type="Pfam" id="PF02784"/>
    </source>
</evidence>
<name>A0A382QSE2_9ZZZZ</name>
<dbReference type="InterPro" id="IPR022657">
    <property type="entry name" value="De-COase2_CS"/>
</dbReference>
<reference evidence="7" key="1">
    <citation type="submission" date="2018-05" db="EMBL/GenBank/DDBJ databases">
        <authorList>
            <person name="Lanie J.A."/>
            <person name="Ng W.-L."/>
            <person name="Kazmierczak K.M."/>
            <person name="Andrzejewski T.M."/>
            <person name="Davidsen T.M."/>
            <person name="Wayne K.J."/>
            <person name="Tettelin H."/>
            <person name="Glass J.I."/>
            <person name="Rusch D."/>
            <person name="Podicherti R."/>
            <person name="Tsui H.-C.T."/>
            <person name="Winkler M.E."/>
        </authorList>
    </citation>
    <scope>NUCLEOTIDE SEQUENCE</scope>
</reference>
<feature type="domain" description="Orn/DAP/Arg decarboxylase 2 C-terminal" evidence="5">
    <location>
        <begin position="100"/>
        <end position="190"/>
    </location>
</feature>
<organism evidence="7">
    <name type="scientific">marine metagenome</name>
    <dbReference type="NCBI Taxonomy" id="408172"/>
    <lineage>
        <taxon>unclassified sequences</taxon>
        <taxon>metagenomes</taxon>
        <taxon>ecological metagenomes</taxon>
    </lineage>
</organism>
<dbReference type="GO" id="GO:0009089">
    <property type="term" value="P:lysine biosynthetic process via diaminopimelate"/>
    <property type="evidence" value="ECO:0007669"/>
    <property type="project" value="InterPro"/>
</dbReference>
<dbReference type="EMBL" id="UINC01116215">
    <property type="protein sequence ID" value="SVC87795.1"/>
    <property type="molecule type" value="Genomic_DNA"/>
</dbReference>
<evidence type="ECO:0000256" key="3">
    <source>
        <dbReference type="ARBA" id="ARBA00022898"/>
    </source>
</evidence>
<dbReference type="InterPro" id="IPR002986">
    <property type="entry name" value="DAP_deCOOHase_LysA"/>
</dbReference>
<feature type="domain" description="Orn/DAP/Arg decarboxylase 2 N-terminal" evidence="6">
    <location>
        <begin position="3"/>
        <end position="99"/>
    </location>
</feature>
<dbReference type="AlphaFoldDB" id="A0A382QSE2"/>
<dbReference type="GO" id="GO:0008836">
    <property type="term" value="F:diaminopimelate decarboxylase activity"/>
    <property type="evidence" value="ECO:0007669"/>
    <property type="project" value="InterPro"/>
</dbReference>
<dbReference type="SUPFAM" id="SSF50621">
    <property type="entry name" value="Alanine racemase C-terminal domain-like"/>
    <property type="match status" value="1"/>
</dbReference>
<dbReference type="PANTHER" id="PTHR43727">
    <property type="entry name" value="DIAMINOPIMELATE DECARBOXYLASE"/>
    <property type="match status" value="1"/>
</dbReference>
<dbReference type="Pfam" id="PF02784">
    <property type="entry name" value="Orn_Arg_deC_N"/>
    <property type="match status" value="1"/>
</dbReference>
<evidence type="ECO:0000313" key="7">
    <source>
        <dbReference type="EMBL" id="SVC87795.1"/>
    </source>
</evidence>
<dbReference type="InterPro" id="IPR009006">
    <property type="entry name" value="Ala_racemase/Decarboxylase_C"/>
</dbReference>
<dbReference type="PROSITE" id="PS00879">
    <property type="entry name" value="ODR_DC_2_2"/>
    <property type="match status" value="1"/>
</dbReference>
<dbReference type="InterPro" id="IPR000183">
    <property type="entry name" value="Orn/DAP/Arg_de-COase"/>
</dbReference>
<gene>
    <name evidence="7" type="ORF">METZ01_LOCUS340649</name>
</gene>
<evidence type="ECO:0000256" key="2">
    <source>
        <dbReference type="ARBA" id="ARBA00022793"/>
    </source>
</evidence>
<dbReference type="InterPro" id="IPR029066">
    <property type="entry name" value="PLP-binding_barrel"/>
</dbReference>
<dbReference type="PANTHER" id="PTHR43727:SF2">
    <property type="entry name" value="GROUP IV DECARBOXYLASE"/>
    <property type="match status" value="1"/>
</dbReference>
<dbReference type="SUPFAM" id="SSF51419">
    <property type="entry name" value="PLP-binding barrel"/>
    <property type="match status" value="1"/>
</dbReference>
<dbReference type="PRINTS" id="PR01181">
    <property type="entry name" value="DAPDCRBXLASE"/>
</dbReference>
<comment type="cofactor">
    <cofactor evidence="1">
        <name>pyridoxal 5'-phosphate</name>
        <dbReference type="ChEBI" id="CHEBI:597326"/>
    </cofactor>
</comment>
<evidence type="ECO:0008006" key="8">
    <source>
        <dbReference type="Google" id="ProtNLM"/>
    </source>
</evidence>
<protein>
    <recommendedName>
        <fullName evidence="8">Diaminopimelate decarboxylase</fullName>
    </recommendedName>
</protein>
<dbReference type="InterPro" id="IPR022643">
    <property type="entry name" value="De-COase2_C"/>
</dbReference>
<dbReference type="InterPro" id="IPR022644">
    <property type="entry name" value="De-COase2_N"/>
</dbReference>
<evidence type="ECO:0000256" key="1">
    <source>
        <dbReference type="ARBA" id="ARBA00001933"/>
    </source>
</evidence>
<keyword evidence="2" id="KW-0210">Decarboxylase</keyword>
<proteinExistence type="predicted"/>
<dbReference type="Gene3D" id="3.20.20.10">
    <property type="entry name" value="Alanine racemase"/>
    <property type="match status" value="1"/>
</dbReference>
<dbReference type="PRINTS" id="PR01179">
    <property type="entry name" value="ODADCRBXLASE"/>
</dbReference>
<accession>A0A382QSE2</accession>
<keyword evidence="3" id="KW-0663">Pyridoxal phosphate</keyword>
<evidence type="ECO:0000259" key="5">
    <source>
        <dbReference type="Pfam" id="PF00278"/>
    </source>
</evidence>
<dbReference type="Pfam" id="PF00278">
    <property type="entry name" value="Orn_DAP_Arg_deC"/>
    <property type="match status" value="1"/>
</dbReference>